<dbReference type="SUPFAM" id="SSF82771">
    <property type="entry name" value="GIY-YIG endonuclease"/>
    <property type="match status" value="1"/>
</dbReference>
<keyword evidence="2 13" id="KW-0963">Cytoplasm</keyword>
<dbReference type="Pfam" id="PF08459">
    <property type="entry name" value="UvrC_RNaseH_dom"/>
    <property type="match status" value="1"/>
</dbReference>
<evidence type="ECO:0000256" key="6">
    <source>
        <dbReference type="ARBA" id="ARBA00023204"/>
    </source>
</evidence>
<dbReference type="Pfam" id="PF02151">
    <property type="entry name" value="UVR"/>
    <property type="match status" value="1"/>
</dbReference>
<feature type="domain" description="UVR" evidence="14">
    <location>
        <begin position="207"/>
        <end position="242"/>
    </location>
</feature>
<comment type="similarity">
    <text evidence="9 13">Belongs to the UvrC family.</text>
</comment>
<evidence type="ECO:0000256" key="13">
    <source>
        <dbReference type="HAMAP-Rule" id="MF_00203"/>
    </source>
</evidence>
<dbReference type="FunFam" id="3.30.420.340:FF:000001">
    <property type="entry name" value="UvrABC system protein C"/>
    <property type="match status" value="1"/>
</dbReference>
<dbReference type="GO" id="GO:0009380">
    <property type="term" value="C:excinuclease repair complex"/>
    <property type="evidence" value="ECO:0007669"/>
    <property type="project" value="InterPro"/>
</dbReference>
<evidence type="ECO:0000256" key="1">
    <source>
        <dbReference type="ARBA" id="ARBA00004496"/>
    </source>
</evidence>
<comment type="subunit">
    <text evidence="10 13">Interacts with UvrB in an incision complex.</text>
</comment>
<dbReference type="InterPro" id="IPR000305">
    <property type="entry name" value="GIY-YIG_endonuc"/>
</dbReference>
<dbReference type="Gene3D" id="1.10.150.20">
    <property type="entry name" value="5' to 3' exonuclease, C-terminal subdomain"/>
    <property type="match status" value="1"/>
</dbReference>
<dbReference type="GO" id="GO:0009381">
    <property type="term" value="F:excinuclease ABC activity"/>
    <property type="evidence" value="ECO:0007669"/>
    <property type="project" value="UniProtKB-UniRule"/>
</dbReference>
<evidence type="ECO:0000259" key="16">
    <source>
        <dbReference type="PROSITE" id="PS50165"/>
    </source>
</evidence>
<evidence type="ECO:0000256" key="5">
    <source>
        <dbReference type="ARBA" id="ARBA00022881"/>
    </source>
</evidence>
<dbReference type="GO" id="GO:0005737">
    <property type="term" value="C:cytoplasm"/>
    <property type="evidence" value="ECO:0007669"/>
    <property type="project" value="UniProtKB-SubCell"/>
</dbReference>
<comment type="caution">
    <text evidence="17">The sequence shown here is derived from an EMBL/GenBank/DDBJ whole genome shotgun (WGS) entry which is preliminary data.</text>
</comment>
<dbReference type="InterPro" id="IPR047296">
    <property type="entry name" value="GIY-YIG_UvrC_Cho"/>
</dbReference>
<evidence type="ECO:0000256" key="10">
    <source>
        <dbReference type="ARBA" id="ARBA00062841"/>
    </source>
</evidence>
<dbReference type="Proteomes" id="UP000321201">
    <property type="component" value="Unassembled WGS sequence"/>
</dbReference>
<dbReference type="AlphaFoldDB" id="A0A5C7EMT1"/>
<dbReference type="PROSITE" id="PS50165">
    <property type="entry name" value="UVRC"/>
    <property type="match status" value="1"/>
</dbReference>
<keyword evidence="5 13" id="KW-0267">Excision nuclease</keyword>
<gene>
    <name evidence="13 17" type="primary">uvrC</name>
    <name evidence="17" type="ORF">FR698_00265</name>
</gene>
<dbReference type="GO" id="GO:0003677">
    <property type="term" value="F:DNA binding"/>
    <property type="evidence" value="ECO:0007669"/>
    <property type="project" value="UniProtKB-UniRule"/>
</dbReference>
<evidence type="ECO:0000256" key="9">
    <source>
        <dbReference type="ARBA" id="ARBA00061531"/>
    </source>
</evidence>
<dbReference type="PROSITE" id="PS50164">
    <property type="entry name" value="GIY_YIG"/>
    <property type="match status" value="1"/>
</dbReference>
<dbReference type="PANTHER" id="PTHR30562">
    <property type="entry name" value="UVRC/OXIDOREDUCTASE"/>
    <property type="match status" value="1"/>
</dbReference>
<sequence>MAHAPASRFDPQEFVSRLPRLPGVYRMLNAAGEVIYVGKARDLRKRLASYFTKTTHGPRIEHMVGQVAGIEVTVTRSEAEALLLENNLIKSLSPRYNILFRDDKSYPYIVVTSHPFPRLAFYRGPLDRQHRYFGPFPNAGAVRASIQLLQKVFRVRTCEDSVFANRSRPCLLHQIKRCTAPCVGLIDAETYREDVRNAMLFLEGKQEEVLQALARRMEEASARWAFEEAAVYRDQVQALRRVQERQFISSGKALDADVIAVAFAGPEVCVNLVMIRGGRHLGDKSFFPQNAEDCDAAAALEAFLPQHYLTRPAPPLIVVGEPVDVDALSAALSERSGYPVQIQTRAVGERKAWLEMAARNAQLALAQRLGTHATQQARVQALQQALDLPSAPRRIECFDISHTMGEATIAACVVFENHAMKGSEYRRFNIRTVSPGDDYAAMREVLTRRYQKLAAGEGKVPDLILIDGGSGQVNAACEVLAELGLSDLTVIGVAKGEGRKPGTEELVFPKGEKRIKLAPESAALHLLQQIRDEAHRFAIQGHRAKRRKARASSPLERIEGVGPKRRQRLLARFGGLRGLLAASVDELAKVEGISRELAERIYRHLH</sequence>
<dbReference type="HAMAP" id="MF_00203">
    <property type="entry name" value="UvrC"/>
    <property type="match status" value="1"/>
</dbReference>
<keyword evidence="6 13" id="KW-0234">DNA repair</keyword>
<dbReference type="InterPro" id="IPR038476">
    <property type="entry name" value="UvrC_RNase_H_dom_sf"/>
</dbReference>
<comment type="function">
    <text evidence="8 13">The UvrABC repair system catalyzes the recognition and processing of DNA lesions. UvrC both incises the 5' and 3' sides of the lesion. The N-terminal half is responsible for the 3' incision and the C-terminal half is responsible for the 5' incision.</text>
</comment>
<dbReference type="Gene3D" id="3.30.420.340">
    <property type="entry name" value="UvrC, RNAse H endonuclease domain"/>
    <property type="match status" value="1"/>
</dbReference>
<keyword evidence="3 13" id="KW-0227">DNA damage</keyword>
<dbReference type="Pfam" id="PF22920">
    <property type="entry name" value="UvrC_RNaseH"/>
    <property type="match status" value="1"/>
</dbReference>
<evidence type="ECO:0000256" key="3">
    <source>
        <dbReference type="ARBA" id="ARBA00022763"/>
    </source>
</evidence>
<dbReference type="GO" id="GO:0006289">
    <property type="term" value="P:nucleotide-excision repair"/>
    <property type="evidence" value="ECO:0007669"/>
    <property type="project" value="UniProtKB-UniRule"/>
</dbReference>
<evidence type="ECO:0000256" key="12">
    <source>
        <dbReference type="ARBA" id="ARBA00077138"/>
    </source>
</evidence>
<dbReference type="SUPFAM" id="SSF46600">
    <property type="entry name" value="C-terminal UvrC-binding domain of UvrB"/>
    <property type="match status" value="1"/>
</dbReference>
<dbReference type="GO" id="GO:0009432">
    <property type="term" value="P:SOS response"/>
    <property type="evidence" value="ECO:0007669"/>
    <property type="project" value="UniProtKB-UniRule"/>
</dbReference>
<dbReference type="SUPFAM" id="SSF47781">
    <property type="entry name" value="RuvA domain 2-like"/>
    <property type="match status" value="1"/>
</dbReference>
<dbReference type="OrthoDB" id="5287605at2"/>
<dbReference type="InterPro" id="IPR036876">
    <property type="entry name" value="UVR_dom_sf"/>
</dbReference>
<dbReference type="PANTHER" id="PTHR30562:SF1">
    <property type="entry name" value="UVRABC SYSTEM PROTEIN C"/>
    <property type="match status" value="1"/>
</dbReference>
<dbReference type="SMART" id="SM00278">
    <property type="entry name" value="HhH1"/>
    <property type="match status" value="2"/>
</dbReference>
<dbReference type="RefSeq" id="WP_147798398.1">
    <property type="nucleotide sequence ID" value="NZ_VPFL01000001.1"/>
</dbReference>
<dbReference type="InterPro" id="IPR001162">
    <property type="entry name" value="UvrC_RNase_H_dom"/>
</dbReference>
<keyword evidence="18" id="KW-1185">Reference proteome</keyword>
<dbReference type="EMBL" id="VPFL01000001">
    <property type="protein sequence ID" value="TXF13813.1"/>
    <property type="molecule type" value="Genomic_DNA"/>
</dbReference>
<dbReference type="CDD" id="cd10434">
    <property type="entry name" value="GIY-YIG_UvrC_Cho"/>
    <property type="match status" value="1"/>
</dbReference>
<evidence type="ECO:0000256" key="11">
    <source>
        <dbReference type="ARBA" id="ARBA00067419"/>
    </source>
</evidence>
<dbReference type="InterPro" id="IPR050066">
    <property type="entry name" value="UvrABC_protein_C"/>
</dbReference>
<evidence type="ECO:0000259" key="14">
    <source>
        <dbReference type="PROSITE" id="PS50151"/>
    </source>
</evidence>
<dbReference type="PROSITE" id="PS50151">
    <property type="entry name" value="UVR"/>
    <property type="match status" value="1"/>
</dbReference>
<dbReference type="SMART" id="SM00465">
    <property type="entry name" value="GIYc"/>
    <property type="match status" value="1"/>
</dbReference>
<protein>
    <recommendedName>
        <fullName evidence="11 13">UvrABC system protein C</fullName>
        <shortName evidence="13">Protein UvrC</shortName>
    </recommendedName>
    <alternativeName>
        <fullName evidence="12 13">Excinuclease ABC subunit C</fullName>
    </alternativeName>
</protein>
<evidence type="ECO:0000259" key="15">
    <source>
        <dbReference type="PROSITE" id="PS50164"/>
    </source>
</evidence>
<evidence type="ECO:0000313" key="18">
    <source>
        <dbReference type="Proteomes" id="UP000321201"/>
    </source>
</evidence>
<comment type="subcellular location">
    <subcellularLocation>
        <location evidence="1 13">Cytoplasm</location>
    </subcellularLocation>
</comment>
<dbReference type="NCBIfam" id="TIGR00194">
    <property type="entry name" value="uvrC"/>
    <property type="match status" value="1"/>
</dbReference>
<evidence type="ECO:0000256" key="2">
    <source>
        <dbReference type="ARBA" id="ARBA00022490"/>
    </source>
</evidence>
<dbReference type="NCBIfam" id="NF001824">
    <property type="entry name" value="PRK00558.1-5"/>
    <property type="match status" value="1"/>
</dbReference>
<dbReference type="Pfam" id="PF14520">
    <property type="entry name" value="HHH_5"/>
    <property type="match status" value="1"/>
</dbReference>
<keyword evidence="4 13" id="KW-0228">DNA excision</keyword>
<dbReference type="Gene3D" id="4.10.860.10">
    <property type="entry name" value="UVR domain"/>
    <property type="match status" value="1"/>
</dbReference>
<accession>A0A5C7EMT1</accession>
<reference evidence="17 18" key="1">
    <citation type="submission" date="2019-08" db="EMBL/GenBank/DDBJ databases">
        <title>Pelomicrobium methylotrophicum gen. nov., sp. nov. a moderately thermophilic, facultatively anaerobic, lithoautotrophic and methylotrophic bacterium isolated from a terrestrial mud volcano.</title>
        <authorList>
            <person name="Slobodkina G.B."/>
            <person name="Merkel A.Y."/>
            <person name="Slobodkin A.I."/>
        </authorList>
    </citation>
    <scope>NUCLEOTIDE SEQUENCE [LARGE SCALE GENOMIC DNA]</scope>
    <source>
        <strain evidence="17 18">SM250</strain>
    </source>
</reference>
<dbReference type="InterPro" id="IPR001943">
    <property type="entry name" value="UVR_dom"/>
</dbReference>
<dbReference type="FunCoup" id="A0A5C7EMT1">
    <property type="interactions" value="247"/>
</dbReference>
<evidence type="ECO:0000256" key="7">
    <source>
        <dbReference type="ARBA" id="ARBA00023236"/>
    </source>
</evidence>
<dbReference type="Gene3D" id="3.40.1440.10">
    <property type="entry name" value="GIY-YIG endonuclease"/>
    <property type="match status" value="1"/>
</dbReference>
<feature type="domain" description="GIY-YIG" evidence="15">
    <location>
        <begin position="20"/>
        <end position="98"/>
    </location>
</feature>
<organism evidence="17 18">
    <name type="scientific">Pelomicrobium methylotrophicum</name>
    <dbReference type="NCBI Taxonomy" id="2602750"/>
    <lineage>
        <taxon>Bacteria</taxon>
        <taxon>Pseudomonadati</taxon>
        <taxon>Pseudomonadota</taxon>
        <taxon>Hydrogenophilia</taxon>
        <taxon>Hydrogenophilia incertae sedis</taxon>
        <taxon>Pelomicrobium</taxon>
    </lineage>
</organism>
<dbReference type="FunFam" id="3.40.1440.10:FF:000001">
    <property type="entry name" value="UvrABC system protein C"/>
    <property type="match status" value="1"/>
</dbReference>
<evidence type="ECO:0000256" key="4">
    <source>
        <dbReference type="ARBA" id="ARBA00022769"/>
    </source>
</evidence>
<proteinExistence type="inferred from homology"/>
<dbReference type="InParanoid" id="A0A5C7EMT1"/>
<dbReference type="FunFam" id="1.10.150.20:FF:000005">
    <property type="entry name" value="UvrABC system protein C"/>
    <property type="match status" value="1"/>
</dbReference>
<dbReference type="InterPro" id="IPR004791">
    <property type="entry name" value="UvrC"/>
</dbReference>
<feature type="domain" description="UvrC family homology region profile" evidence="16">
    <location>
        <begin position="258"/>
        <end position="480"/>
    </location>
</feature>
<dbReference type="Pfam" id="PF01541">
    <property type="entry name" value="GIY-YIG"/>
    <property type="match status" value="1"/>
</dbReference>
<evidence type="ECO:0000256" key="8">
    <source>
        <dbReference type="ARBA" id="ARBA00059452"/>
    </source>
</evidence>
<dbReference type="InterPro" id="IPR035901">
    <property type="entry name" value="GIY-YIG_endonuc_sf"/>
</dbReference>
<dbReference type="InterPro" id="IPR003583">
    <property type="entry name" value="Hlx-hairpin-Hlx_DNA-bd_motif"/>
</dbReference>
<name>A0A5C7EMT1_9PROT</name>
<keyword evidence="7 13" id="KW-0742">SOS response</keyword>
<evidence type="ECO:0000313" key="17">
    <source>
        <dbReference type="EMBL" id="TXF13813.1"/>
    </source>
</evidence>
<dbReference type="InterPro" id="IPR010994">
    <property type="entry name" value="RuvA_2-like"/>
</dbReference>